<protein>
    <submittedName>
        <fullName evidence="7">Lipoprotein/thioredoxin</fullName>
    </submittedName>
</protein>
<keyword evidence="7" id="KW-0449">Lipoprotein</keyword>
<evidence type="ECO:0000256" key="1">
    <source>
        <dbReference type="ARBA" id="ARBA00004196"/>
    </source>
</evidence>
<sequence length="367" mass="40630">MKKIGLIIVLLVGLVACETVAENTYKVTVNAEGAEEGKLVYLQKPQTGMPPSVIDTLEIKNGTVEFSGTAESPQLHYLLFDGNRGILPLILEEGNITVTAHIDSLNTSKVVGTPSNDDFTSFIEGTMSIRDKMASIQQQGMEAQQKGDTVTLNTLTETFKEVQEEAREYEQNFVKNNSDSYISLMVIQQMANSPHADKAAELFDGLSEELKNDEIGKALSKQFEGIKKLSIGSIAPDFSAPTPEGDTISLKSSLGKVTVLDFWAAWCKPCRVENPNLVKLYNDFHEKGLSVVGVSLDRKAEDWIKAIEEDQLPWHHMSNLKFWQDPIAEMYNIKSIPATYILDAEGKIIAKDLRGEELYDKIASLLP</sequence>
<dbReference type="GO" id="GO:0030313">
    <property type="term" value="C:cell envelope"/>
    <property type="evidence" value="ECO:0007669"/>
    <property type="project" value="UniProtKB-SubCell"/>
</dbReference>
<keyword evidence="2" id="KW-0201">Cytochrome c-type biogenesis</keyword>
<dbReference type="eggNOG" id="COG0526">
    <property type="taxonomic scope" value="Bacteria"/>
</dbReference>
<dbReference type="STRING" id="555500.I215_10635"/>
<dbReference type="Gene3D" id="3.40.30.10">
    <property type="entry name" value="Glutaredoxin"/>
    <property type="match status" value="1"/>
</dbReference>
<dbReference type="OrthoDB" id="1069091at2"/>
<dbReference type="RefSeq" id="WP_008991967.1">
    <property type="nucleotide sequence ID" value="NZ_AMSG01000015.1"/>
</dbReference>
<evidence type="ECO:0000313" key="7">
    <source>
        <dbReference type="EMBL" id="EKF54757.1"/>
    </source>
</evidence>
<dbReference type="PROSITE" id="PS51257">
    <property type="entry name" value="PROKAR_LIPOPROTEIN"/>
    <property type="match status" value="1"/>
</dbReference>
<dbReference type="InterPro" id="IPR000866">
    <property type="entry name" value="AhpC/TSA"/>
</dbReference>
<dbReference type="InterPro" id="IPR025380">
    <property type="entry name" value="DUF4369"/>
</dbReference>
<keyword evidence="8" id="KW-1185">Reference proteome</keyword>
<dbReference type="InterPro" id="IPR036249">
    <property type="entry name" value="Thioredoxin-like_sf"/>
</dbReference>
<keyword evidence="5" id="KW-0732">Signal</keyword>
<name>K2QJA7_9FLAO</name>
<evidence type="ECO:0000256" key="5">
    <source>
        <dbReference type="SAM" id="SignalP"/>
    </source>
</evidence>
<proteinExistence type="predicted"/>
<reference evidence="7 8" key="1">
    <citation type="journal article" date="2012" name="J. Bacteriol.">
        <title>Genome Sequence of Galbibacter marinum Type Strain ck-I2-15.</title>
        <authorList>
            <person name="Lai Q."/>
            <person name="Li C."/>
            <person name="Shao Z."/>
        </authorList>
    </citation>
    <scope>NUCLEOTIDE SEQUENCE [LARGE SCALE GENOMIC DNA]</scope>
    <source>
        <strain evidence="8">ck-I2-15</strain>
    </source>
</reference>
<evidence type="ECO:0000256" key="4">
    <source>
        <dbReference type="ARBA" id="ARBA00023284"/>
    </source>
</evidence>
<dbReference type="AlphaFoldDB" id="K2QJA7"/>
<comment type="caution">
    <text evidence="7">The sequence shown here is derived from an EMBL/GenBank/DDBJ whole genome shotgun (WGS) entry which is preliminary data.</text>
</comment>
<dbReference type="GO" id="GO:0017004">
    <property type="term" value="P:cytochrome complex assembly"/>
    <property type="evidence" value="ECO:0007669"/>
    <property type="project" value="UniProtKB-KW"/>
</dbReference>
<evidence type="ECO:0000256" key="3">
    <source>
        <dbReference type="ARBA" id="ARBA00023157"/>
    </source>
</evidence>
<dbReference type="EMBL" id="AMSG01000015">
    <property type="protein sequence ID" value="EKF54757.1"/>
    <property type="molecule type" value="Genomic_DNA"/>
</dbReference>
<dbReference type="CDD" id="cd02966">
    <property type="entry name" value="TlpA_like_family"/>
    <property type="match status" value="1"/>
</dbReference>
<dbReference type="Proteomes" id="UP000007364">
    <property type="component" value="Unassembled WGS sequence"/>
</dbReference>
<accession>K2QJA7</accession>
<dbReference type="PANTHER" id="PTHR42852:SF6">
    <property type="entry name" value="THIOL:DISULFIDE INTERCHANGE PROTEIN DSBE"/>
    <property type="match status" value="1"/>
</dbReference>
<dbReference type="PROSITE" id="PS51352">
    <property type="entry name" value="THIOREDOXIN_2"/>
    <property type="match status" value="1"/>
</dbReference>
<evidence type="ECO:0000256" key="2">
    <source>
        <dbReference type="ARBA" id="ARBA00022748"/>
    </source>
</evidence>
<organism evidence="7 8">
    <name type="scientific">Galbibacter marinus</name>
    <dbReference type="NCBI Taxonomy" id="555500"/>
    <lineage>
        <taxon>Bacteria</taxon>
        <taxon>Pseudomonadati</taxon>
        <taxon>Bacteroidota</taxon>
        <taxon>Flavobacteriia</taxon>
        <taxon>Flavobacteriales</taxon>
        <taxon>Flavobacteriaceae</taxon>
        <taxon>Galbibacter</taxon>
    </lineage>
</organism>
<dbReference type="InterPro" id="IPR013766">
    <property type="entry name" value="Thioredoxin_domain"/>
</dbReference>
<gene>
    <name evidence="7" type="ORF">I215_10635</name>
</gene>
<dbReference type="GO" id="GO:0016209">
    <property type="term" value="F:antioxidant activity"/>
    <property type="evidence" value="ECO:0007669"/>
    <property type="project" value="InterPro"/>
</dbReference>
<dbReference type="Pfam" id="PF00578">
    <property type="entry name" value="AhpC-TSA"/>
    <property type="match status" value="1"/>
</dbReference>
<dbReference type="Pfam" id="PF14289">
    <property type="entry name" value="DUF4369"/>
    <property type="match status" value="1"/>
</dbReference>
<dbReference type="GO" id="GO:0016491">
    <property type="term" value="F:oxidoreductase activity"/>
    <property type="evidence" value="ECO:0007669"/>
    <property type="project" value="InterPro"/>
</dbReference>
<feature type="domain" description="Thioredoxin" evidence="6">
    <location>
        <begin position="229"/>
        <end position="367"/>
    </location>
</feature>
<evidence type="ECO:0000259" key="6">
    <source>
        <dbReference type="PROSITE" id="PS51352"/>
    </source>
</evidence>
<dbReference type="SUPFAM" id="SSF52833">
    <property type="entry name" value="Thioredoxin-like"/>
    <property type="match status" value="1"/>
</dbReference>
<evidence type="ECO:0000313" key="8">
    <source>
        <dbReference type="Proteomes" id="UP000007364"/>
    </source>
</evidence>
<feature type="chain" id="PRO_5003866127" evidence="5">
    <location>
        <begin position="22"/>
        <end position="367"/>
    </location>
</feature>
<keyword evidence="4" id="KW-0676">Redox-active center</keyword>
<dbReference type="PATRIC" id="fig|555500.3.peg.2194"/>
<keyword evidence="3" id="KW-1015">Disulfide bond</keyword>
<feature type="signal peptide" evidence="5">
    <location>
        <begin position="1"/>
        <end position="21"/>
    </location>
</feature>
<comment type="subcellular location">
    <subcellularLocation>
        <location evidence="1">Cell envelope</location>
    </subcellularLocation>
</comment>
<dbReference type="InterPro" id="IPR050553">
    <property type="entry name" value="Thioredoxin_ResA/DsbE_sf"/>
</dbReference>
<dbReference type="PANTHER" id="PTHR42852">
    <property type="entry name" value="THIOL:DISULFIDE INTERCHANGE PROTEIN DSBE"/>
    <property type="match status" value="1"/>
</dbReference>